<dbReference type="OrthoDB" id="97058at2759"/>
<dbReference type="HOGENOM" id="CLU_007654_2_0_1"/>
<feature type="compositionally biased region" description="Basic and acidic residues" evidence="1">
    <location>
        <begin position="502"/>
        <end position="531"/>
    </location>
</feature>
<feature type="compositionally biased region" description="Basic and acidic residues" evidence="1">
    <location>
        <begin position="341"/>
        <end position="354"/>
    </location>
</feature>
<feature type="compositionally biased region" description="Basic and acidic residues" evidence="1">
    <location>
        <begin position="153"/>
        <end position="173"/>
    </location>
</feature>
<feature type="compositionally biased region" description="Basic and acidic residues" evidence="1">
    <location>
        <begin position="380"/>
        <end position="433"/>
    </location>
</feature>
<feature type="compositionally biased region" description="Basic residues" evidence="1">
    <location>
        <begin position="140"/>
        <end position="152"/>
    </location>
</feature>
<gene>
    <name evidence="2" type="ORF">PAXINDRAFT_16388</name>
</gene>
<reference evidence="2 3" key="1">
    <citation type="submission" date="2014-06" db="EMBL/GenBank/DDBJ databases">
        <authorList>
            <consortium name="DOE Joint Genome Institute"/>
            <person name="Kuo A."/>
            <person name="Kohler A."/>
            <person name="Nagy L.G."/>
            <person name="Floudas D."/>
            <person name="Copeland A."/>
            <person name="Barry K.W."/>
            <person name="Cichocki N."/>
            <person name="Veneault-Fourrey C."/>
            <person name="LaButti K."/>
            <person name="Lindquist E.A."/>
            <person name="Lipzen A."/>
            <person name="Lundell T."/>
            <person name="Morin E."/>
            <person name="Murat C."/>
            <person name="Sun H."/>
            <person name="Tunlid A."/>
            <person name="Henrissat B."/>
            <person name="Grigoriev I.V."/>
            <person name="Hibbett D.S."/>
            <person name="Martin F."/>
            <person name="Nordberg H.P."/>
            <person name="Cantor M.N."/>
            <person name="Hua S.X."/>
        </authorList>
    </citation>
    <scope>NUCLEOTIDE SEQUENCE [LARGE SCALE GENOMIC DNA]</scope>
    <source>
        <strain evidence="2 3">ATCC 200175</strain>
    </source>
</reference>
<accession>A0A0C9TIR2</accession>
<sequence>MAKIPTLRKDRWNWSIWCESFERALNKLGVHTYLSGMKPNPYNEQANTIAKCAIASSIPDLLFLRILNFESAYKYFKTLKNLFEMDTFTMELLQEIWNNRMKQEVVYSLETTSDICDTSHHDGGASNGSGRRTNNVPSNKPHRQHQWKPKRQGRVEERSQVVGEKGRVLKGENDEWVAAASKPGNGAMDQWAGGADDEDGDDVDVDHTHVVLQTPHLTHQTADDDEATDTTDPHANSTGPTVPVGTTNEPLNGIDNEVEGGNGREVNKDIGIEDEEGEWASGINDLSSNNDGGDEDVRHVYVIPNSTQPVPYHAEPPPDESRPPLSVSLEGEMSGKQSSNHADKAATHLERPPDESTTTPPVWTLLDKKSSGEGQGTAMSHREAVGGDDKVEGSNHSRDMLNRVDEWRCQKEKARDEATGDEDHRENREEYALHDPGGQTDAPDSVPPSIRLKGERNRLTSLYVESVDDHAEDDDHTQQPSRHPVGTMDGDERCPSEPTEAPDEKEGERGVDRSRGDERDELKEIEGKLGDQSEGDGCQQDGRTINTGDATSSTTPDLKRVKAGPLADDETSQQWNTTHSPRKPATSQRMPQDATYERQQARAHGVRTKSDGHADHIPGQSDVTETVQGYRGSVPEPPQSRTKGTKAHTSTPHTIDITYL</sequence>
<feature type="compositionally biased region" description="Polar residues" evidence="1">
    <location>
        <begin position="128"/>
        <end position="138"/>
    </location>
</feature>
<dbReference type="Proteomes" id="UP000053647">
    <property type="component" value="Unassembled WGS sequence"/>
</dbReference>
<dbReference type="AlphaFoldDB" id="A0A0C9TIR2"/>
<evidence type="ECO:0000313" key="3">
    <source>
        <dbReference type="Proteomes" id="UP000053647"/>
    </source>
</evidence>
<reference evidence="3" key="2">
    <citation type="submission" date="2015-01" db="EMBL/GenBank/DDBJ databases">
        <title>Evolutionary Origins and Diversification of the Mycorrhizal Mutualists.</title>
        <authorList>
            <consortium name="DOE Joint Genome Institute"/>
            <consortium name="Mycorrhizal Genomics Consortium"/>
            <person name="Kohler A."/>
            <person name="Kuo A."/>
            <person name="Nagy L.G."/>
            <person name="Floudas D."/>
            <person name="Copeland A."/>
            <person name="Barry K.W."/>
            <person name="Cichocki N."/>
            <person name="Veneault-Fourrey C."/>
            <person name="LaButti K."/>
            <person name="Lindquist E.A."/>
            <person name="Lipzen A."/>
            <person name="Lundell T."/>
            <person name="Morin E."/>
            <person name="Murat C."/>
            <person name="Riley R."/>
            <person name="Ohm R."/>
            <person name="Sun H."/>
            <person name="Tunlid A."/>
            <person name="Henrissat B."/>
            <person name="Grigoriev I.V."/>
            <person name="Hibbett D.S."/>
            <person name="Martin F."/>
        </authorList>
    </citation>
    <scope>NUCLEOTIDE SEQUENCE [LARGE SCALE GENOMIC DNA]</scope>
    <source>
        <strain evidence="3">ATCC 200175</strain>
    </source>
</reference>
<feature type="compositionally biased region" description="Polar residues" evidence="1">
    <location>
        <begin position="639"/>
        <end position="653"/>
    </location>
</feature>
<feature type="compositionally biased region" description="Polar residues" evidence="1">
    <location>
        <begin position="541"/>
        <end position="556"/>
    </location>
</feature>
<feature type="region of interest" description="Disordered" evidence="1">
    <location>
        <begin position="215"/>
        <end position="660"/>
    </location>
</feature>
<dbReference type="EMBL" id="KN819401">
    <property type="protein sequence ID" value="KIJ10618.1"/>
    <property type="molecule type" value="Genomic_DNA"/>
</dbReference>
<feature type="region of interest" description="Disordered" evidence="1">
    <location>
        <begin position="117"/>
        <end position="202"/>
    </location>
</feature>
<keyword evidence="3" id="KW-1185">Reference proteome</keyword>
<feature type="compositionally biased region" description="Polar residues" evidence="1">
    <location>
        <begin position="572"/>
        <end position="590"/>
    </location>
</feature>
<evidence type="ECO:0000313" key="2">
    <source>
        <dbReference type="EMBL" id="KIJ10618.1"/>
    </source>
</evidence>
<protein>
    <submittedName>
        <fullName evidence="2">Uncharacterized protein</fullName>
    </submittedName>
</protein>
<name>A0A0C9TIR2_PAXIN</name>
<proteinExistence type="predicted"/>
<organism evidence="2 3">
    <name type="scientific">Paxillus involutus ATCC 200175</name>
    <dbReference type="NCBI Taxonomy" id="664439"/>
    <lineage>
        <taxon>Eukaryota</taxon>
        <taxon>Fungi</taxon>
        <taxon>Dikarya</taxon>
        <taxon>Basidiomycota</taxon>
        <taxon>Agaricomycotina</taxon>
        <taxon>Agaricomycetes</taxon>
        <taxon>Agaricomycetidae</taxon>
        <taxon>Boletales</taxon>
        <taxon>Paxilineae</taxon>
        <taxon>Paxillaceae</taxon>
        <taxon>Paxillus</taxon>
    </lineage>
</organism>
<feature type="compositionally biased region" description="Polar residues" evidence="1">
    <location>
        <begin position="233"/>
        <end position="250"/>
    </location>
</feature>
<evidence type="ECO:0000256" key="1">
    <source>
        <dbReference type="SAM" id="MobiDB-lite"/>
    </source>
</evidence>